<sequence length="343" mass="38742">MSTQPSLRIQAERAMRRQWFPVARSVDLATPQSATLLGQRLVVWRTESGHAVVQDARCPHRGADFSLGKVHGENIACPYHGWQFAAEGGKCSHIPSLEDQCKIPPNAAIRTYPVIERFAHVWTVLEDPATELYDPAHWRELELDWLAATPLQAPTGVATAIENFRDVAHFPFVHEVSMGPSKHVIEPLNVRREGLDIWMDRPLDAGDGDWGNDGDCMMQYHCTAPGFESVTYVYEELGKRIVAGFPSPVAYDEVRIFWGVAIEPGFRGADLQECLRIEEMVYLEDIRVANSMQPREIDWDGHVVEHSVPADLFTLNYRRAFREFIERAQPLTPVFPIEVTAAV</sequence>
<dbReference type="EMBL" id="CP065686">
    <property type="protein sequence ID" value="QPS44944.1"/>
    <property type="molecule type" value="Genomic_DNA"/>
</dbReference>
<dbReference type="KEGG" id="bhg:I6G56_07700"/>
<evidence type="ECO:0000256" key="3">
    <source>
        <dbReference type="ARBA" id="ARBA00023002"/>
    </source>
</evidence>
<evidence type="ECO:0000256" key="2">
    <source>
        <dbReference type="ARBA" id="ARBA00022723"/>
    </source>
</evidence>
<protein>
    <submittedName>
        <fullName evidence="6">Rieske 2Fe-2S domain-containing protein</fullName>
    </submittedName>
</protein>
<dbReference type="GO" id="GO:0016491">
    <property type="term" value="F:oxidoreductase activity"/>
    <property type="evidence" value="ECO:0007669"/>
    <property type="project" value="UniProtKB-KW"/>
</dbReference>
<keyword evidence="4" id="KW-0408">Iron</keyword>
<dbReference type="InterPro" id="IPR050584">
    <property type="entry name" value="Cholesterol_7-desaturase"/>
</dbReference>
<dbReference type="GO" id="GO:0051537">
    <property type="term" value="F:2 iron, 2 sulfur cluster binding"/>
    <property type="evidence" value="ECO:0007669"/>
    <property type="project" value="UniProtKB-KW"/>
</dbReference>
<dbReference type="InterPro" id="IPR017941">
    <property type="entry name" value="Rieske_2Fe-2S"/>
</dbReference>
<keyword evidence="3" id="KW-0560">Oxidoreductase</keyword>
<dbReference type="InterPro" id="IPR044043">
    <property type="entry name" value="VanA_C_cat"/>
</dbReference>
<keyword evidence="5" id="KW-0411">Iron-sulfur</keyword>
<accession>A0A7T2U3I4</accession>
<gene>
    <name evidence="6" type="ORF">I6G56_07700</name>
</gene>
<dbReference type="RefSeq" id="WP_043283317.1">
    <property type="nucleotide sequence ID" value="NZ_CP013380.1"/>
</dbReference>
<dbReference type="SUPFAM" id="SSF55961">
    <property type="entry name" value="Bet v1-like"/>
    <property type="match status" value="1"/>
</dbReference>
<evidence type="ECO:0000256" key="1">
    <source>
        <dbReference type="ARBA" id="ARBA00022714"/>
    </source>
</evidence>
<keyword evidence="1" id="KW-0001">2Fe-2S</keyword>
<dbReference type="Gene3D" id="3.90.380.10">
    <property type="entry name" value="Naphthalene 1,2-dioxygenase Alpha Subunit, Chain A, domain 1"/>
    <property type="match status" value="1"/>
</dbReference>
<evidence type="ECO:0000313" key="6">
    <source>
        <dbReference type="EMBL" id="QPS44944.1"/>
    </source>
</evidence>
<dbReference type="Pfam" id="PF00355">
    <property type="entry name" value="Rieske"/>
    <property type="match status" value="1"/>
</dbReference>
<dbReference type="PROSITE" id="PS51296">
    <property type="entry name" value="RIESKE"/>
    <property type="match status" value="1"/>
</dbReference>
<evidence type="ECO:0000313" key="7">
    <source>
        <dbReference type="Proteomes" id="UP000594943"/>
    </source>
</evidence>
<evidence type="ECO:0000256" key="4">
    <source>
        <dbReference type="ARBA" id="ARBA00023004"/>
    </source>
</evidence>
<accession>A0A7U4SST6</accession>
<dbReference type="AlphaFoldDB" id="A0A7U4SST6"/>
<name>A0A7U4SST6_9BURK</name>
<dbReference type="PANTHER" id="PTHR21266:SF60">
    <property type="entry name" value="3-KETOSTEROID-9-ALPHA-MONOOXYGENASE, OXYGENASE COMPONENT"/>
    <property type="match status" value="1"/>
</dbReference>
<dbReference type="GO" id="GO:0046872">
    <property type="term" value="F:metal ion binding"/>
    <property type="evidence" value="ECO:0007669"/>
    <property type="project" value="UniProtKB-KW"/>
</dbReference>
<proteinExistence type="predicted"/>
<keyword evidence="2" id="KW-0479">Metal-binding</keyword>
<evidence type="ECO:0000256" key="5">
    <source>
        <dbReference type="ARBA" id="ARBA00023014"/>
    </source>
</evidence>
<reference evidence="6 7" key="1">
    <citation type="submission" date="2020-12" db="EMBL/GenBank/DDBJ databases">
        <title>FDA dAtabase for Regulatory Grade micrObial Sequences (FDA-ARGOS): Supporting development and validation of Infectious Disease Dx tests.</title>
        <authorList>
            <person name="Nelson B."/>
            <person name="Plummer A."/>
            <person name="Tallon L."/>
            <person name="Sadzewicz L."/>
            <person name="Zhao X."/>
            <person name="Boylan J."/>
            <person name="Ott S."/>
            <person name="Bowen H."/>
            <person name="Vavikolanu K."/>
            <person name="Mehta A."/>
            <person name="Aluvathingal J."/>
            <person name="Nadendla S."/>
            <person name="Myers T."/>
            <person name="Yan Y."/>
            <person name="Sichtig H."/>
        </authorList>
    </citation>
    <scope>NUCLEOTIDE SEQUENCE [LARGE SCALE GENOMIC DNA]</scope>
    <source>
        <strain evidence="6 7">FDAARGOS_899</strain>
    </source>
</reference>
<dbReference type="InterPro" id="IPR036922">
    <property type="entry name" value="Rieske_2Fe-2S_sf"/>
</dbReference>
<dbReference type="SUPFAM" id="SSF50022">
    <property type="entry name" value="ISP domain"/>
    <property type="match status" value="1"/>
</dbReference>
<dbReference type="PANTHER" id="PTHR21266">
    <property type="entry name" value="IRON-SULFUR DOMAIN CONTAINING PROTEIN"/>
    <property type="match status" value="1"/>
</dbReference>
<organism evidence="6 7">
    <name type="scientific">Burkholderia humptydooensis</name>
    <dbReference type="NCBI Taxonomy" id="430531"/>
    <lineage>
        <taxon>Bacteria</taxon>
        <taxon>Pseudomonadati</taxon>
        <taxon>Pseudomonadota</taxon>
        <taxon>Betaproteobacteria</taxon>
        <taxon>Burkholderiales</taxon>
        <taxon>Burkholderiaceae</taxon>
        <taxon>Burkholderia</taxon>
        <taxon>pseudomallei group</taxon>
    </lineage>
</organism>
<dbReference type="Gene3D" id="2.102.10.10">
    <property type="entry name" value="Rieske [2Fe-2S] iron-sulphur domain"/>
    <property type="match status" value="1"/>
</dbReference>
<dbReference type="Proteomes" id="UP000594943">
    <property type="component" value="Chromosome 1"/>
</dbReference>
<dbReference type="Pfam" id="PF19112">
    <property type="entry name" value="VanA_C"/>
    <property type="match status" value="1"/>
</dbReference>